<dbReference type="AlphaFoldDB" id="A0A4P9TL39"/>
<organism evidence="2 3">
    <name type="scientific">Natrinema pallidum</name>
    <dbReference type="NCBI Taxonomy" id="69527"/>
    <lineage>
        <taxon>Archaea</taxon>
        <taxon>Methanobacteriati</taxon>
        <taxon>Methanobacteriota</taxon>
        <taxon>Stenosarchaea group</taxon>
        <taxon>Halobacteria</taxon>
        <taxon>Halobacteriales</taxon>
        <taxon>Natrialbaceae</taxon>
        <taxon>Natrinema</taxon>
    </lineage>
</organism>
<protein>
    <submittedName>
        <fullName evidence="2">Uncharacterized protein</fullName>
    </submittedName>
</protein>
<name>A0A4P9TL39_9EURY</name>
<feature type="transmembrane region" description="Helical" evidence="1">
    <location>
        <begin position="43"/>
        <end position="64"/>
    </location>
</feature>
<keyword evidence="1" id="KW-1133">Transmembrane helix</keyword>
<keyword evidence="1" id="KW-0472">Membrane</keyword>
<dbReference type="KEGG" id="npl:FGF80_16485"/>
<dbReference type="Proteomes" id="UP000307562">
    <property type="component" value="Chromosome"/>
</dbReference>
<reference evidence="3" key="1">
    <citation type="submission" date="2019-05" db="EMBL/GenBank/DDBJ databases">
        <title>Complete Genome Sequence and Methylation Pattern of the Halophilic Archaeon Natrinema pallidum BOL6-1.</title>
        <authorList>
            <person name="DasSarma P."/>
            <person name="DasSarma B.P."/>
            <person name="DasSarma S.L."/>
            <person name="Martinez F.L."/>
            <person name="Guzman D."/>
            <person name="Roberts R.J."/>
            <person name="DasSarma S."/>
        </authorList>
    </citation>
    <scope>NUCLEOTIDE SEQUENCE [LARGE SCALE GENOMIC DNA]</scope>
    <source>
        <strain evidence="3">BOL6-1</strain>
    </source>
</reference>
<dbReference type="GeneID" id="96157636"/>
<keyword evidence="3" id="KW-1185">Reference proteome</keyword>
<dbReference type="EMBL" id="CP040637">
    <property type="protein sequence ID" value="QCW04720.1"/>
    <property type="molecule type" value="Genomic_DNA"/>
</dbReference>
<evidence type="ECO:0000256" key="1">
    <source>
        <dbReference type="SAM" id="Phobius"/>
    </source>
</evidence>
<sequence length="80" mass="9213">MKISDQEPRVRTSLEIGAGLALLTKWVVAVFLAYYLYSTGLETIGVLGGITITIMTVRWLYVYWPPWKRPDEWMDTTSDQ</sequence>
<proteinExistence type="predicted"/>
<dbReference type="RefSeq" id="WP_006184839.1">
    <property type="nucleotide sequence ID" value="NZ_CP040637.1"/>
</dbReference>
<keyword evidence="1" id="KW-0812">Transmembrane</keyword>
<evidence type="ECO:0000313" key="2">
    <source>
        <dbReference type="EMBL" id="QCW04720.1"/>
    </source>
</evidence>
<gene>
    <name evidence="2" type="ORF">FGF80_16485</name>
</gene>
<evidence type="ECO:0000313" key="3">
    <source>
        <dbReference type="Proteomes" id="UP000307562"/>
    </source>
</evidence>
<feature type="transmembrane region" description="Helical" evidence="1">
    <location>
        <begin position="12"/>
        <end position="37"/>
    </location>
</feature>
<accession>A0A4P9TL39</accession>